<proteinExistence type="predicted"/>
<keyword evidence="1" id="KW-0732">Signal</keyword>
<keyword evidence="3" id="KW-1185">Reference proteome</keyword>
<organism evidence="2 3">
    <name type="scientific">Octopus vulgaris</name>
    <name type="common">Common octopus</name>
    <dbReference type="NCBI Taxonomy" id="6645"/>
    <lineage>
        <taxon>Eukaryota</taxon>
        <taxon>Metazoa</taxon>
        <taxon>Spiralia</taxon>
        <taxon>Lophotrochozoa</taxon>
        <taxon>Mollusca</taxon>
        <taxon>Cephalopoda</taxon>
        <taxon>Coleoidea</taxon>
        <taxon>Octopodiformes</taxon>
        <taxon>Octopoda</taxon>
        <taxon>Incirrata</taxon>
        <taxon>Octopodidae</taxon>
        <taxon>Octopus</taxon>
    </lineage>
</organism>
<evidence type="ECO:0000313" key="3">
    <source>
        <dbReference type="Proteomes" id="UP001162480"/>
    </source>
</evidence>
<dbReference type="AlphaFoldDB" id="A0AA36BXU0"/>
<protein>
    <submittedName>
        <fullName evidence="2">Uncharacterized protein</fullName>
    </submittedName>
</protein>
<sequence length="93" mass="10318">MFQFPSTIPTVTTVLLLTLTTILTVTSNQQFYTGSYRSLAPGLCISRLHGHIHPPEAAELTQHMISIDTIDVVNVHPIQLTTTGDPHKSRFTF</sequence>
<evidence type="ECO:0000256" key="1">
    <source>
        <dbReference type="SAM" id="SignalP"/>
    </source>
</evidence>
<name>A0AA36BXU0_OCTVU</name>
<evidence type="ECO:0000313" key="2">
    <source>
        <dbReference type="EMBL" id="CAI9742305.1"/>
    </source>
</evidence>
<feature type="chain" id="PRO_5041223027" evidence="1">
    <location>
        <begin position="28"/>
        <end position="93"/>
    </location>
</feature>
<accession>A0AA36BXU0</accession>
<reference evidence="2" key="1">
    <citation type="submission" date="2023-08" db="EMBL/GenBank/DDBJ databases">
        <authorList>
            <person name="Alioto T."/>
            <person name="Alioto T."/>
            <person name="Gomez Garrido J."/>
        </authorList>
    </citation>
    <scope>NUCLEOTIDE SEQUENCE</scope>
</reference>
<gene>
    <name evidence="2" type="ORF">OCTVUL_1B025251</name>
</gene>
<dbReference type="Proteomes" id="UP001162480">
    <property type="component" value="Chromosome 28"/>
</dbReference>
<dbReference type="EMBL" id="OX597841">
    <property type="protein sequence ID" value="CAI9742305.1"/>
    <property type="molecule type" value="Genomic_DNA"/>
</dbReference>
<feature type="signal peptide" evidence="1">
    <location>
        <begin position="1"/>
        <end position="27"/>
    </location>
</feature>